<dbReference type="Gene3D" id="3.30.450.20">
    <property type="entry name" value="PAS domain"/>
    <property type="match status" value="1"/>
</dbReference>
<evidence type="ECO:0000313" key="4">
    <source>
        <dbReference type="EMBL" id="PWF24879.1"/>
    </source>
</evidence>
<dbReference type="InterPro" id="IPR052155">
    <property type="entry name" value="Biofilm_reg_signaling"/>
</dbReference>
<dbReference type="SMART" id="SM00091">
    <property type="entry name" value="PAS"/>
    <property type="match status" value="1"/>
</dbReference>
<dbReference type="InterPro" id="IPR000014">
    <property type="entry name" value="PAS"/>
</dbReference>
<dbReference type="FunFam" id="3.30.70.270:FF:000001">
    <property type="entry name" value="Diguanylate cyclase domain protein"/>
    <property type="match status" value="1"/>
</dbReference>
<evidence type="ECO:0000259" key="3">
    <source>
        <dbReference type="PROSITE" id="PS50887"/>
    </source>
</evidence>
<dbReference type="InterPro" id="IPR029787">
    <property type="entry name" value="Nucleotide_cyclase"/>
</dbReference>
<evidence type="ECO:0000259" key="1">
    <source>
        <dbReference type="PROSITE" id="PS50112"/>
    </source>
</evidence>
<dbReference type="Gene3D" id="3.20.20.450">
    <property type="entry name" value="EAL domain"/>
    <property type="match status" value="1"/>
</dbReference>
<dbReference type="InterPro" id="IPR000160">
    <property type="entry name" value="GGDEF_dom"/>
</dbReference>
<dbReference type="PANTHER" id="PTHR44757:SF2">
    <property type="entry name" value="BIOFILM ARCHITECTURE MAINTENANCE PROTEIN MBAA"/>
    <property type="match status" value="1"/>
</dbReference>
<dbReference type="PROSITE" id="PS50883">
    <property type="entry name" value="EAL"/>
    <property type="match status" value="1"/>
</dbReference>
<dbReference type="Pfam" id="PF13426">
    <property type="entry name" value="PAS_9"/>
    <property type="match status" value="1"/>
</dbReference>
<dbReference type="GO" id="GO:0003824">
    <property type="term" value="F:catalytic activity"/>
    <property type="evidence" value="ECO:0007669"/>
    <property type="project" value="UniProtKB-ARBA"/>
</dbReference>
<dbReference type="SUPFAM" id="SSF55073">
    <property type="entry name" value="Nucleotide cyclase"/>
    <property type="match status" value="1"/>
</dbReference>
<reference evidence="5" key="1">
    <citation type="submission" date="2018-05" db="EMBL/GenBank/DDBJ databases">
        <authorList>
            <person name="Li Y."/>
        </authorList>
    </citation>
    <scope>NUCLEOTIDE SEQUENCE [LARGE SCALE GENOMIC DNA]</scope>
    <source>
        <strain evidence="5">3d-2-2</strain>
    </source>
</reference>
<feature type="domain" description="GGDEF" evidence="3">
    <location>
        <begin position="237"/>
        <end position="370"/>
    </location>
</feature>
<feature type="domain" description="EAL" evidence="2">
    <location>
        <begin position="379"/>
        <end position="634"/>
    </location>
</feature>
<dbReference type="PANTHER" id="PTHR44757">
    <property type="entry name" value="DIGUANYLATE CYCLASE DGCP"/>
    <property type="match status" value="1"/>
</dbReference>
<dbReference type="InterPro" id="IPR001633">
    <property type="entry name" value="EAL_dom"/>
</dbReference>
<comment type="caution">
    <text evidence="4">The sequence shown here is derived from an EMBL/GenBank/DDBJ whole genome shotgun (WGS) entry which is preliminary data.</text>
</comment>
<protein>
    <submittedName>
        <fullName evidence="4">Diguanylate cyclase</fullName>
    </submittedName>
</protein>
<dbReference type="InterPro" id="IPR035965">
    <property type="entry name" value="PAS-like_dom_sf"/>
</dbReference>
<dbReference type="CDD" id="cd01949">
    <property type="entry name" value="GGDEF"/>
    <property type="match status" value="1"/>
</dbReference>
<dbReference type="EMBL" id="QETA01000001">
    <property type="protein sequence ID" value="PWF24879.1"/>
    <property type="molecule type" value="Genomic_DNA"/>
</dbReference>
<evidence type="ECO:0000313" key="5">
    <source>
        <dbReference type="Proteomes" id="UP000245212"/>
    </source>
</evidence>
<dbReference type="SUPFAM" id="SSF55785">
    <property type="entry name" value="PYP-like sensor domain (PAS domain)"/>
    <property type="match status" value="1"/>
</dbReference>
<dbReference type="SUPFAM" id="SSF141868">
    <property type="entry name" value="EAL domain-like"/>
    <property type="match status" value="1"/>
</dbReference>
<dbReference type="InterPro" id="IPR043128">
    <property type="entry name" value="Rev_trsase/Diguanyl_cyclase"/>
</dbReference>
<organism evidence="4 5">
    <name type="scientific">Corticimicrobacter populi</name>
    <dbReference type="NCBI Taxonomy" id="2175229"/>
    <lineage>
        <taxon>Bacteria</taxon>
        <taxon>Pseudomonadati</taxon>
        <taxon>Pseudomonadota</taxon>
        <taxon>Betaproteobacteria</taxon>
        <taxon>Burkholderiales</taxon>
        <taxon>Alcaligenaceae</taxon>
        <taxon>Corticimicrobacter</taxon>
    </lineage>
</organism>
<dbReference type="SMART" id="SM00267">
    <property type="entry name" value="GGDEF"/>
    <property type="match status" value="1"/>
</dbReference>
<feature type="domain" description="PAS" evidence="1">
    <location>
        <begin position="79"/>
        <end position="125"/>
    </location>
</feature>
<dbReference type="InterPro" id="IPR035919">
    <property type="entry name" value="EAL_sf"/>
</dbReference>
<dbReference type="Pfam" id="PF00563">
    <property type="entry name" value="EAL"/>
    <property type="match status" value="1"/>
</dbReference>
<dbReference type="CDD" id="cd01948">
    <property type="entry name" value="EAL"/>
    <property type="match status" value="1"/>
</dbReference>
<dbReference type="PROSITE" id="PS50112">
    <property type="entry name" value="PAS"/>
    <property type="match status" value="1"/>
</dbReference>
<dbReference type="PROSITE" id="PS50887">
    <property type="entry name" value="GGDEF"/>
    <property type="match status" value="1"/>
</dbReference>
<accession>A0A2V1K5F0</accession>
<evidence type="ECO:0000259" key="2">
    <source>
        <dbReference type="PROSITE" id="PS50883"/>
    </source>
</evidence>
<gene>
    <name evidence="4" type="ORF">DD235_01485</name>
</gene>
<dbReference type="Gene3D" id="3.30.70.270">
    <property type="match status" value="1"/>
</dbReference>
<name>A0A2V1K5F0_9BURK</name>
<dbReference type="NCBIfam" id="TIGR00229">
    <property type="entry name" value="sensory_box"/>
    <property type="match status" value="1"/>
</dbReference>
<proteinExistence type="predicted"/>
<dbReference type="NCBIfam" id="TIGR00254">
    <property type="entry name" value="GGDEF"/>
    <property type="match status" value="1"/>
</dbReference>
<keyword evidence="5" id="KW-1185">Reference proteome</keyword>
<dbReference type="CDD" id="cd00130">
    <property type="entry name" value="PAS"/>
    <property type="match status" value="1"/>
</dbReference>
<dbReference type="Pfam" id="PF00990">
    <property type="entry name" value="GGDEF"/>
    <property type="match status" value="1"/>
</dbReference>
<dbReference type="AlphaFoldDB" id="A0A2V1K5F0"/>
<sequence length="634" mass="70624">MGHMGSMPILDELADTLQMKPDSLRAHLGISEDEANLQALGRLQKLLVEVSSPLLGRIVRQGILGLDAAAGPDAYGYDESMRLASLVYRNSKEGMLVTDARGVIIDVNPAFEALRGFSAAEAVGQHVRTLNSSRHSAEFYRAVWGRVLRSGSWQGEHWGQHSDGSVFPEWLSINTIYDDEGEAHRRVIIFSNISQIKQAEAIIWRQANFDLLTGLPNRQLFMDRLERSITRAHRNQRKLAILFLDLDRFKEINDTLGHAMGDTLLKEVGKRLQGCVRSTDTVARLGGDEFTVILDDLHHFGDVGRVTEEILRKMAEPFALDSDTVFISTSIGVTYYPDDGELIDDLLNYADQAMYVAKNQGRNRYARFDPCMQEAAQTRMRLLNDMHLALPAGEFSLVYQPIVDLGSARIVKAEALLRWQHPTRGLILPGDFIPLAEESGMILEIGEWVFRQAAQQIQRWRERYDPTLQVSINASPMQFRADGIDLQDWLDCLAAAGTTSDGITLEITEGVLLDQGEDVLARLEAFRSAGMRIALDDFGVGYSSLSYLRKFDIDYLKIDRSFVSSLTETSNDLAVCEAIIMMAHKLGLEVIAEGIETAQQRALLADIGCDLGQGYLFARPLAAEAFEDLLRAAG</sequence>
<dbReference type="SMART" id="SM00052">
    <property type="entry name" value="EAL"/>
    <property type="match status" value="1"/>
</dbReference>
<dbReference type="Proteomes" id="UP000245212">
    <property type="component" value="Unassembled WGS sequence"/>
</dbReference>